<dbReference type="GO" id="GO:0005524">
    <property type="term" value="F:ATP binding"/>
    <property type="evidence" value="ECO:0007669"/>
    <property type="project" value="UniProtKB-KW"/>
</dbReference>
<feature type="domain" description="NACHT" evidence="5">
    <location>
        <begin position="259"/>
        <end position="345"/>
    </location>
</feature>
<sequence length="1004" mass="112820">MVALDREDGLFSNQHEVGKYVGEMVGDVRSVTVTRIGVVIIDCKSVCQRKNALDICAFEKGDQLFRVNCFVFDKSAKKKGVVSGVPVAFDEELFLNVDGVCGVRRLMRTVNGERDLSTSVCLSFREGMMPDRVYLDYICYRVRPFERGPLRCFACQEYDGPQISTKGHPEKQYKKLDNLILPINISRQNPDQYLVDQDILKCDCKHNSGRKTVLTFGPCGIGKTTAVHKVILDWVEGRAHTHLCFRDLKGLSAESLSGKNVWFVFDELDDIKGLTVSYPVYNISEATFAHNLLPNLIVGNLLPDAHIWITSRDAAVHMIPEYLLIAETEIKGFNDEQKEQHIRNVVGDVALANRVTDHIKISRSLFFLCQIPTLCTIMATVLKKHVKTNEYKIRPMTLTQIYSSLIDKSQIDFIFDLGLLAVYTLTGVYSWTSSEHLLEGKKNPRITLDGARAFAREHPLVFTEKSGVFGQSIFCFAHISVLEYFVAVAKLNEVTTNNRKKEYSKAFINMIHKEEKLGKHGEYDICFRFFFGLIKERGILQSSDPFFAQIRKEILNYSNHFTHVSRFQWLREFDSKALHKDLKTFYLTGRPPLPNLALETWLEVFRIITNVDGLFEKFQMELPTRCDEKVLRSLPALLKSKKAMLQFSNLSDACCPALASVLSTKDCFMNELDLGFNSITDRGVESLVLGLSDQHCNLKSLCLQSCELTSSACEHLATALKHCTKLKELDLSCNNIGDVGLKHLAGGLESPTCQLETLKLSQCNIKREGGFHLASWLDLSINKIGNKAANELFTKMYYCGLTERCCAKFSDALRFKRCYLVELNLSSNNLKNNGADLLYSGLLACSILEKLNISRCGFTEQGGVHLSSILNCIPMFANEKNRIGVKASELKEVDLSRNKLTDDAAKHILSGLSNPFSHLQKISLIECDLTSDCCSELASQLSSSECLLTELDLSSNNIQDRGVKKLCVALKSPKCQLQKLFLRNCGLTSSCVCFLDTSLKTTVT</sequence>
<evidence type="ECO:0000256" key="2">
    <source>
        <dbReference type="ARBA" id="ARBA00022737"/>
    </source>
</evidence>
<evidence type="ECO:0000259" key="5">
    <source>
        <dbReference type="Pfam" id="PF05729"/>
    </source>
</evidence>
<name>A0AAW0PMK1_9GOBI</name>
<organism evidence="6 7">
    <name type="scientific">Mugilogobius chulae</name>
    <name type="common">yellowstripe goby</name>
    <dbReference type="NCBI Taxonomy" id="88201"/>
    <lineage>
        <taxon>Eukaryota</taxon>
        <taxon>Metazoa</taxon>
        <taxon>Chordata</taxon>
        <taxon>Craniata</taxon>
        <taxon>Vertebrata</taxon>
        <taxon>Euteleostomi</taxon>
        <taxon>Actinopterygii</taxon>
        <taxon>Neopterygii</taxon>
        <taxon>Teleostei</taxon>
        <taxon>Neoteleostei</taxon>
        <taxon>Acanthomorphata</taxon>
        <taxon>Gobiaria</taxon>
        <taxon>Gobiiformes</taxon>
        <taxon>Gobioidei</taxon>
        <taxon>Gobiidae</taxon>
        <taxon>Gobionellinae</taxon>
        <taxon>Mugilogobius</taxon>
    </lineage>
</organism>
<keyword evidence="1" id="KW-0433">Leucine-rich repeat</keyword>
<keyword evidence="4" id="KW-0067">ATP-binding</keyword>
<dbReference type="Gene3D" id="3.80.10.10">
    <property type="entry name" value="Ribonuclease Inhibitor"/>
    <property type="match status" value="2"/>
</dbReference>
<dbReference type="SMART" id="SM00368">
    <property type="entry name" value="LRR_RI"/>
    <property type="match status" value="9"/>
</dbReference>
<dbReference type="SMART" id="SM00367">
    <property type="entry name" value="LRR_CC"/>
    <property type="match status" value="4"/>
</dbReference>
<dbReference type="InterPro" id="IPR027417">
    <property type="entry name" value="P-loop_NTPase"/>
</dbReference>
<dbReference type="Gene3D" id="3.40.50.300">
    <property type="entry name" value="P-loop containing nucleotide triphosphate hydrolases"/>
    <property type="match status" value="1"/>
</dbReference>
<protein>
    <recommendedName>
        <fullName evidence="5">NACHT domain-containing protein</fullName>
    </recommendedName>
</protein>
<gene>
    <name evidence="6" type="ORF">WMY93_007110</name>
</gene>
<keyword evidence="2" id="KW-0677">Repeat</keyword>
<dbReference type="InterPro" id="IPR032675">
    <property type="entry name" value="LRR_dom_sf"/>
</dbReference>
<dbReference type="InterPro" id="IPR051261">
    <property type="entry name" value="NLR"/>
</dbReference>
<dbReference type="EMBL" id="JBBPFD010000004">
    <property type="protein sequence ID" value="KAK7930715.1"/>
    <property type="molecule type" value="Genomic_DNA"/>
</dbReference>
<proteinExistence type="predicted"/>
<evidence type="ECO:0000313" key="7">
    <source>
        <dbReference type="Proteomes" id="UP001460270"/>
    </source>
</evidence>
<evidence type="ECO:0000256" key="4">
    <source>
        <dbReference type="ARBA" id="ARBA00022840"/>
    </source>
</evidence>
<dbReference type="Proteomes" id="UP001460270">
    <property type="component" value="Unassembled WGS sequence"/>
</dbReference>
<evidence type="ECO:0000256" key="1">
    <source>
        <dbReference type="ARBA" id="ARBA00022614"/>
    </source>
</evidence>
<comment type="caution">
    <text evidence="6">The sequence shown here is derived from an EMBL/GenBank/DDBJ whole genome shotgun (WGS) entry which is preliminary data.</text>
</comment>
<dbReference type="SUPFAM" id="SSF52047">
    <property type="entry name" value="RNI-like"/>
    <property type="match status" value="2"/>
</dbReference>
<dbReference type="Pfam" id="PF13516">
    <property type="entry name" value="LRR_6"/>
    <property type="match status" value="5"/>
</dbReference>
<dbReference type="Pfam" id="PF05729">
    <property type="entry name" value="NACHT"/>
    <property type="match status" value="1"/>
</dbReference>
<accession>A0AAW0PMK1</accession>
<dbReference type="PROSITE" id="PS51450">
    <property type="entry name" value="LRR"/>
    <property type="match status" value="1"/>
</dbReference>
<dbReference type="InterPro" id="IPR006553">
    <property type="entry name" value="Leu-rich_rpt_Cys-con_subtyp"/>
</dbReference>
<keyword evidence="3" id="KW-0547">Nucleotide-binding</keyword>
<keyword evidence="7" id="KW-1185">Reference proteome</keyword>
<dbReference type="AlphaFoldDB" id="A0AAW0PMK1"/>
<dbReference type="InterPro" id="IPR007111">
    <property type="entry name" value="NACHT_NTPase"/>
</dbReference>
<dbReference type="SUPFAM" id="SSF52540">
    <property type="entry name" value="P-loop containing nucleoside triphosphate hydrolases"/>
    <property type="match status" value="1"/>
</dbReference>
<evidence type="ECO:0000313" key="6">
    <source>
        <dbReference type="EMBL" id="KAK7930715.1"/>
    </source>
</evidence>
<evidence type="ECO:0000256" key="3">
    <source>
        <dbReference type="ARBA" id="ARBA00022741"/>
    </source>
</evidence>
<dbReference type="PANTHER" id="PTHR24106">
    <property type="entry name" value="NACHT, LRR AND CARD DOMAINS-CONTAINING"/>
    <property type="match status" value="1"/>
</dbReference>
<reference evidence="7" key="1">
    <citation type="submission" date="2024-04" db="EMBL/GenBank/DDBJ databases">
        <title>Salinicola lusitanus LLJ914,a marine bacterium isolated from the Okinawa Trough.</title>
        <authorList>
            <person name="Li J."/>
        </authorList>
    </citation>
    <scope>NUCLEOTIDE SEQUENCE [LARGE SCALE GENOMIC DNA]</scope>
</reference>
<dbReference type="InterPro" id="IPR001611">
    <property type="entry name" value="Leu-rich_rpt"/>
</dbReference>